<organism evidence="1">
    <name type="scientific">Synarthrophyton chejuense</name>
    <dbReference type="NCBI Taxonomy" id="2485825"/>
    <lineage>
        <taxon>Eukaryota</taxon>
        <taxon>Rhodophyta</taxon>
        <taxon>Florideophyceae</taxon>
        <taxon>Corallinophycidae</taxon>
        <taxon>Hapalidiales</taxon>
        <taxon>Hapalidiaceae</taxon>
        <taxon>Melobesioideae</taxon>
        <taxon>Synarthrophyton</taxon>
    </lineage>
</organism>
<accession>A0A3G3MFL7</accession>
<dbReference type="InterPro" id="IPR028978">
    <property type="entry name" value="Chorismate_lyase_/UTRA_dom_sf"/>
</dbReference>
<dbReference type="Pfam" id="PF01947">
    <property type="entry name" value="Rv2949c-like"/>
    <property type="match status" value="1"/>
</dbReference>
<gene>
    <name evidence="1" type="primary">ycf21</name>
</gene>
<geneLocation type="plastid" evidence="1"/>
<protein>
    <submittedName>
        <fullName evidence="1">Uncharacterized protein</fullName>
    </submittedName>
</protein>
<dbReference type="Gene3D" id="3.40.1410.10">
    <property type="entry name" value="Chorismate lyase-like"/>
    <property type="match status" value="1"/>
</dbReference>
<sequence length="174" mass="20479">MIIKEHNINFYKLHTNSINNKLKNLPKKWQLILLSDGSFTQNLNSITGKKIKINLIRQTLITKHKTNRSVWIQDNSNNKLAFANSYLKYNQKQGYKSLSLRDTPIGKSVINNEIDISKAIHTINYGYNYFTEKKIQTQRPILSRKYTMYYKQKSLTNIKEIFLPNLNNILNQIN</sequence>
<evidence type="ECO:0000313" key="1">
    <source>
        <dbReference type="EMBL" id="AYR05624.1"/>
    </source>
</evidence>
<dbReference type="RefSeq" id="YP_009541615.1">
    <property type="nucleotide sequence ID" value="NC_039977.1"/>
</dbReference>
<dbReference type="EMBL" id="MH281626">
    <property type="protein sequence ID" value="AYR05624.1"/>
    <property type="molecule type" value="Genomic_DNA"/>
</dbReference>
<name>A0A3G3MFL7_9FLOR</name>
<proteinExistence type="predicted"/>
<dbReference type="AlphaFoldDB" id="A0A3G3MFL7"/>
<dbReference type="GeneID" id="38463354"/>
<dbReference type="SUPFAM" id="SSF64288">
    <property type="entry name" value="Chorismate lyase-like"/>
    <property type="match status" value="1"/>
</dbReference>
<reference evidence="1" key="1">
    <citation type="journal article" date="2018" name="Genome Biol. Evol.">
        <title>Mitochondrial and Plastid Genomes from Coralline Red Algae Provide Insights into the Incongruent Evolutionary Histories of Organelles.</title>
        <authorList>
            <person name="Lee J."/>
            <person name="Song H.J."/>
            <person name="In Park S."/>
            <person name="Lee Y.M."/>
            <person name="Jeong S.Y."/>
            <person name="Oh Cho T."/>
            <person name="Kim J.H."/>
            <person name="Choi H.G."/>
            <person name="Choi C.G."/>
            <person name="Nelson W.A."/>
            <person name="Fredericq S."/>
            <person name="Bhattacharya D."/>
            <person name="Su Yoon H."/>
        </authorList>
    </citation>
    <scope>NUCLEOTIDE SEQUENCE</scope>
</reference>
<keyword evidence="1" id="KW-0934">Plastid</keyword>
<dbReference type="InterPro" id="IPR002800">
    <property type="entry name" value="Rv2949c-like"/>
</dbReference>